<organism evidence="2 3">
    <name type="scientific">Exophiala mesophila</name>
    <name type="common">Black yeast-like fungus</name>
    <dbReference type="NCBI Taxonomy" id="212818"/>
    <lineage>
        <taxon>Eukaryota</taxon>
        <taxon>Fungi</taxon>
        <taxon>Dikarya</taxon>
        <taxon>Ascomycota</taxon>
        <taxon>Pezizomycotina</taxon>
        <taxon>Eurotiomycetes</taxon>
        <taxon>Chaetothyriomycetidae</taxon>
        <taxon>Chaetothyriales</taxon>
        <taxon>Herpotrichiellaceae</taxon>
        <taxon>Exophiala</taxon>
    </lineage>
</organism>
<reference evidence="2 3" key="1">
    <citation type="submission" date="2017-03" db="EMBL/GenBank/DDBJ databases">
        <title>Genomes of endolithic fungi from Antarctica.</title>
        <authorList>
            <person name="Coleine C."/>
            <person name="Masonjones S."/>
            <person name="Stajich J.E."/>
        </authorList>
    </citation>
    <scope>NUCLEOTIDE SEQUENCE [LARGE SCALE GENOMIC DNA]</scope>
    <source>
        <strain evidence="2 3">CCFEE 6314</strain>
    </source>
</reference>
<name>A0A438NGK4_EXOME</name>
<dbReference type="AlphaFoldDB" id="A0A438NGK4"/>
<gene>
    <name evidence="2" type="ORF">B0A52_01113</name>
</gene>
<protein>
    <submittedName>
        <fullName evidence="2">Uncharacterized protein</fullName>
    </submittedName>
</protein>
<evidence type="ECO:0000313" key="3">
    <source>
        <dbReference type="Proteomes" id="UP000288859"/>
    </source>
</evidence>
<feature type="chain" id="PRO_5019226672" evidence="1">
    <location>
        <begin position="22"/>
        <end position="114"/>
    </location>
</feature>
<proteinExistence type="predicted"/>
<accession>A0A438NGK4</accession>
<keyword evidence="1" id="KW-0732">Signal</keyword>
<evidence type="ECO:0000256" key="1">
    <source>
        <dbReference type="SAM" id="SignalP"/>
    </source>
</evidence>
<dbReference type="OrthoDB" id="5395704at2759"/>
<feature type="signal peptide" evidence="1">
    <location>
        <begin position="1"/>
        <end position="21"/>
    </location>
</feature>
<dbReference type="Proteomes" id="UP000288859">
    <property type="component" value="Unassembled WGS sequence"/>
</dbReference>
<sequence>MRTPFNNLGLLLAACFVGSLAFSGDFNITNVVVSSPFQVDPTSTQPSFVAFFFADQDTASLDPVNCAASWAVGLSPPNSYQESCQNETFAFLITSWHGVQNFSISLRHTYIDHK</sequence>
<dbReference type="PROSITE" id="PS51257">
    <property type="entry name" value="PROKAR_LIPOPROTEIN"/>
    <property type="match status" value="1"/>
</dbReference>
<comment type="caution">
    <text evidence="2">The sequence shown here is derived from an EMBL/GenBank/DDBJ whole genome shotgun (WGS) entry which is preliminary data.</text>
</comment>
<evidence type="ECO:0000313" key="2">
    <source>
        <dbReference type="EMBL" id="RVX74836.1"/>
    </source>
</evidence>
<dbReference type="EMBL" id="NAJM01000003">
    <property type="protein sequence ID" value="RVX74836.1"/>
    <property type="molecule type" value="Genomic_DNA"/>
</dbReference>